<accession>A0A223HZU8</accession>
<dbReference type="Proteomes" id="UP000214975">
    <property type="component" value="Chromosome"/>
</dbReference>
<organism evidence="1 2">
    <name type="scientific">Thermoanaerobacterium thermosaccharolyticum</name>
    <name type="common">Clostridium thermosaccharolyticum</name>
    <dbReference type="NCBI Taxonomy" id="1517"/>
    <lineage>
        <taxon>Bacteria</taxon>
        <taxon>Bacillati</taxon>
        <taxon>Bacillota</taxon>
        <taxon>Clostridia</taxon>
        <taxon>Thermoanaerobacterales</taxon>
        <taxon>Thermoanaerobacteraceae</taxon>
        <taxon>Thermoanaerobacterium</taxon>
    </lineage>
</organism>
<reference evidence="1 2" key="1">
    <citation type="submission" date="2016-08" db="EMBL/GenBank/DDBJ databases">
        <title>A novel genetic cassette of butanologenic Thermoanaerobacterium thermosaccharolyticum that directly convert cellulose to butanol.</title>
        <authorList>
            <person name="Li T."/>
            <person name="He J."/>
        </authorList>
    </citation>
    <scope>NUCLEOTIDE SEQUENCE [LARGE SCALE GENOMIC DNA]</scope>
    <source>
        <strain evidence="1 2">TG57</strain>
    </source>
</reference>
<dbReference type="RefSeq" id="WP_094397487.1">
    <property type="nucleotide sequence ID" value="NZ_CP016893.1"/>
</dbReference>
<gene>
    <name evidence="1" type="ORF">Thert_02053</name>
</gene>
<protein>
    <submittedName>
        <fullName evidence="1">Uncharacterized protein</fullName>
    </submittedName>
</protein>
<sequence length="412" mass="48840">MYFNKQYFQLFGEKEFDTYEREQIVAIKDEIERESENYILNVNETEFINYITNKYVLKEPQFDYDNIFVSTYQKDIEGKYWPRRYNVYDDKFYSVDVIVYHIPFVGMSELLKYIPNPRMLWNEKVYIEEQCLCYEIISFEKEASKVKREFESFVNNLNQQLNNLLGNIRQYNDKLYSVVKSNLQSKKQKILEKNNMLAALGVPIKKADNISKTFSVPISKSKKEIVLKPSVTEKEFTPEPTLDSGIYEDIIATIYDVGKQFERLPSTYSRKEEEHLRDHFLLFLQPRYEWSATGETFNKSGKTDILIRYNNSNIFIAECKFWKGPKNYLATITQLLGYLTWRDSKAAVIIFVQNKDFSAVLKSVEETTNQHPNYLGFANKQNDSWFNYRFHINGDKNREVKVAVLLFHIPSI</sequence>
<name>A0A223HZU8_THETR</name>
<dbReference type="EMBL" id="CP016893">
    <property type="protein sequence ID" value="AST57998.1"/>
    <property type="molecule type" value="Genomic_DNA"/>
</dbReference>
<evidence type="ECO:0000313" key="1">
    <source>
        <dbReference type="EMBL" id="AST57998.1"/>
    </source>
</evidence>
<dbReference type="AlphaFoldDB" id="A0A223HZU8"/>
<proteinExistence type="predicted"/>
<evidence type="ECO:0000313" key="2">
    <source>
        <dbReference type="Proteomes" id="UP000214975"/>
    </source>
</evidence>